<evidence type="ECO:0000256" key="1">
    <source>
        <dbReference type="ARBA" id="ARBA00004418"/>
    </source>
</evidence>
<dbReference type="Gene3D" id="2.60.40.420">
    <property type="entry name" value="Cupredoxins - blue copper proteins"/>
    <property type="match status" value="1"/>
</dbReference>
<comment type="subcellular location">
    <subcellularLocation>
        <location evidence="1">Periplasm</location>
    </subcellularLocation>
</comment>
<dbReference type="InterPro" id="IPR008972">
    <property type="entry name" value="Cupredoxin"/>
</dbReference>
<comment type="caution">
    <text evidence="3">The sequence shown here is derived from an EMBL/GenBank/DDBJ whole genome shotgun (WGS) entry which is preliminary data.</text>
</comment>
<evidence type="ECO:0000256" key="2">
    <source>
        <dbReference type="SAM" id="SignalP"/>
    </source>
</evidence>
<evidence type="ECO:0000313" key="3">
    <source>
        <dbReference type="EMBL" id="OWR04582.1"/>
    </source>
</evidence>
<organism evidence="3 4">
    <name type="scientific">Roseateles puraquae</name>
    <dbReference type="NCBI Taxonomy" id="431059"/>
    <lineage>
        <taxon>Bacteria</taxon>
        <taxon>Pseudomonadati</taxon>
        <taxon>Pseudomonadota</taxon>
        <taxon>Betaproteobacteria</taxon>
        <taxon>Burkholderiales</taxon>
        <taxon>Sphaerotilaceae</taxon>
        <taxon>Roseateles</taxon>
    </lineage>
</organism>
<sequence>MTPHRTRLRRPATVALLLALAGTAAHAVPVMVQLRGPGGQPLAGAAVAIEVKGRTGKTSSAKAEMGQRDRQFTPQLLVVQTGTAVSFPNFDTVRHHVYSFSPIKVIDIKLYSGTPAEPVVFDKPGVAALGCNIHDRMSAHVVVVDTPTFARTDDKGQASFDLPPGEHAVKAWHAGQKSPTLQALRLEVPAAGGALTLTLAE</sequence>
<proteinExistence type="predicted"/>
<name>A0A254NCG3_9BURK</name>
<dbReference type="EMBL" id="NISI01000002">
    <property type="protein sequence ID" value="OWR04582.1"/>
    <property type="molecule type" value="Genomic_DNA"/>
</dbReference>
<dbReference type="GO" id="GO:0042597">
    <property type="term" value="C:periplasmic space"/>
    <property type="evidence" value="ECO:0007669"/>
    <property type="project" value="UniProtKB-SubCell"/>
</dbReference>
<reference evidence="3 4" key="1">
    <citation type="journal article" date="2007" name="Int. J. Syst. Evol. Microbiol.">
        <title>Description of Pelomonas aquatica sp. nov. and Pelomonas puraquae sp. nov., isolated from industrial and haemodialysis water.</title>
        <authorList>
            <person name="Gomila M."/>
            <person name="Bowien B."/>
            <person name="Falsen E."/>
            <person name="Moore E.R."/>
            <person name="Lalucat J."/>
        </authorList>
    </citation>
    <scope>NUCLEOTIDE SEQUENCE [LARGE SCALE GENOMIC DNA]</scope>
    <source>
        <strain evidence="3 4">CCUG 52769</strain>
    </source>
</reference>
<dbReference type="RefSeq" id="WP_088482717.1">
    <property type="nucleotide sequence ID" value="NZ_JBCNLH010000005.1"/>
</dbReference>
<dbReference type="CDD" id="cd04221">
    <property type="entry name" value="MauL"/>
    <property type="match status" value="1"/>
</dbReference>
<dbReference type="InterPro" id="IPR034242">
    <property type="entry name" value="MauL"/>
</dbReference>
<dbReference type="AlphaFoldDB" id="A0A254NCG3"/>
<evidence type="ECO:0000313" key="4">
    <source>
        <dbReference type="Proteomes" id="UP000197446"/>
    </source>
</evidence>
<dbReference type="OrthoDB" id="9772097at2"/>
<keyword evidence="4" id="KW-1185">Reference proteome</keyword>
<feature type="chain" id="PRO_5012558428" evidence="2">
    <location>
        <begin position="28"/>
        <end position="201"/>
    </location>
</feature>
<dbReference type="SUPFAM" id="SSF49503">
    <property type="entry name" value="Cupredoxins"/>
    <property type="match status" value="1"/>
</dbReference>
<protein>
    <submittedName>
        <fullName evidence="3">Methylamine utilization protein</fullName>
    </submittedName>
</protein>
<gene>
    <name evidence="3" type="ORF">CDO81_08345</name>
</gene>
<accession>A0A254NCG3</accession>
<keyword evidence="2" id="KW-0732">Signal</keyword>
<dbReference type="Proteomes" id="UP000197446">
    <property type="component" value="Unassembled WGS sequence"/>
</dbReference>
<feature type="signal peptide" evidence="2">
    <location>
        <begin position="1"/>
        <end position="27"/>
    </location>
</feature>